<evidence type="ECO:0000313" key="4">
    <source>
        <dbReference type="Proteomes" id="UP000245166"/>
    </source>
</evidence>
<evidence type="ECO:0000259" key="2">
    <source>
        <dbReference type="SMART" id="SM00327"/>
    </source>
</evidence>
<dbReference type="InterPro" id="IPR008912">
    <property type="entry name" value="Uncharacterised_CoxE"/>
</dbReference>
<dbReference type="Gene3D" id="3.40.50.410">
    <property type="entry name" value="von Willebrand factor, type A domain"/>
    <property type="match status" value="1"/>
</dbReference>
<feature type="compositionally biased region" description="Basic residues" evidence="1">
    <location>
        <begin position="49"/>
        <end position="60"/>
    </location>
</feature>
<dbReference type="SUPFAM" id="SSF53300">
    <property type="entry name" value="vWA-like"/>
    <property type="match status" value="1"/>
</dbReference>
<evidence type="ECO:0000313" key="3">
    <source>
        <dbReference type="EMBL" id="PWD52566.1"/>
    </source>
</evidence>
<protein>
    <submittedName>
        <fullName evidence="3">VWA containing CoxE family protein</fullName>
    </submittedName>
</protein>
<dbReference type="Pfam" id="PF05762">
    <property type="entry name" value="VWA_CoxE"/>
    <property type="match status" value="1"/>
</dbReference>
<dbReference type="OrthoDB" id="9789979at2"/>
<sequence length="382" mass="41243">MTDLERARRWRLVLGRYSREQLGGAGLSGSETQVDQLLGRLYDDTYDRRGHRGGQGRARGRSGSGGSDDPASLTAVTWLARSRELFPAATFDRLQARAVGAFGLDEMLKDPATASSLTPSAELGAALLTMRGTLSRDLEGQLREVIGRVVEDILSRIRFAFAQAVRGRRDRFSASPIAVASNFDWRRTIAANLRNVDPETGRMTIDRPRFHSATRRTWEWDVIICIDQSGSMASSVLHSAVCASILASLPGVSVKIVLFSTSVVDVSHLASDPVELLMTAQLGGGTDIARALAYCESLVTRPRHTVVALLSDFEEGGSVTHLLGTVARLHASGVTLLGMAALDEAAEGVYDTAMARRLADRGMDVAAFTPEQFGQWLGEVLG</sequence>
<dbReference type="SMART" id="SM00327">
    <property type="entry name" value="VWA"/>
    <property type="match status" value="1"/>
</dbReference>
<organism evidence="3 4">
    <name type="scientific">Serinibacter arcticus</name>
    <dbReference type="NCBI Taxonomy" id="1655435"/>
    <lineage>
        <taxon>Bacteria</taxon>
        <taxon>Bacillati</taxon>
        <taxon>Actinomycetota</taxon>
        <taxon>Actinomycetes</taxon>
        <taxon>Micrococcales</taxon>
        <taxon>Beutenbergiaceae</taxon>
        <taxon>Serinibacter</taxon>
    </lineage>
</organism>
<dbReference type="Proteomes" id="UP000245166">
    <property type="component" value="Unassembled WGS sequence"/>
</dbReference>
<feature type="domain" description="VWFA" evidence="2">
    <location>
        <begin position="219"/>
        <end position="381"/>
    </location>
</feature>
<dbReference type="InterPro" id="IPR036465">
    <property type="entry name" value="vWFA_dom_sf"/>
</dbReference>
<reference evidence="3 4" key="1">
    <citation type="submission" date="2018-03" db="EMBL/GenBank/DDBJ databases">
        <title>Genome assembly of novel Miniimonas species PCH200.</title>
        <authorList>
            <person name="Thakur V."/>
            <person name="Kumar V."/>
            <person name="Singh D."/>
        </authorList>
    </citation>
    <scope>NUCLEOTIDE SEQUENCE [LARGE SCALE GENOMIC DNA]</scope>
    <source>
        <strain evidence="3 4">PCH200</strain>
    </source>
</reference>
<dbReference type="InterPro" id="IPR050458">
    <property type="entry name" value="LolB"/>
</dbReference>
<comment type="caution">
    <text evidence="3">The sequence shown here is derived from an EMBL/GenBank/DDBJ whole genome shotgun (WGS) entry which is preliminary data.</text>
</comment>
<dbReference type="EMBL" id="PYHR01000002">
    <property type="protein sequence ID" value="PWD52566.1"/>
    <property type="molecule type" value="Genomic_DNA"/>
</dbReference>
<proteinExistence type="predicted"/>
<keyword evidence="4" id="KW-1185">Reference proteome</keyword>
<dbReference type="InterPro" id="IPR002035">
    <property type="entry name" value="VWF_A"/>
</dbReference>
<feature type="region of interest" description="Disordered" evidence="1">
    <location>
        <begin position="45"/>
        <end position="71"/>
    </location>
</feature>
<dbReference type="AlphaFoldDB" id="A0A2U2A021"/>
<name>A0A2U2A021_9MICO</name>
<accession>A0A2U2A021</accession>
<evidence type="ECO:0000256" key="1">
    <source>
        <dbReference type="SAM" id="MobiDB-lite"/>
    </source>
</evidence>
<gene>
    <name evidence="3" type="ORF">C8046_14145</name>
</gene>
<dbReference type="PANTHER" id="PTHR30634:SF16">
    <property type="entry name" value="OUTER-MEMBRANE LIPOPROTEIN LOLB"/>
    <property type="match status" value="1"/>
</dbReference>
<dbReference type="PANTHER" id="PTHR30634">
    <property type="entry name" value="OUTER MEMBRANE LOLAB LIPOPROTEIN INSERTION APPARATUS"/>
    <property type="match status" value="1"/>
</dbReference>